<dbReference type="InterPro" id="IPR050509">
    <property type="entry name" value="CoA-transferase_III"/>
</dbReference>
<dbReference type="Gene3D" id="3.30.1540.10">
    <property type="entry name" value="formyl-coa transferase, domain 3"/>
    <property type="match status" value="2"/>
</dbReference>
<dbReference type="GO" id="GO:0016740">
    <property type="term" value="F:transferase activity"/>
    <property type="evidence" value="ECO:0007669"/>
    <property type="project" value="UniProtKB-KW"/>
</dbReference>
<gene>
    <name evidence="4" type="ORF">GCM10010269_69330</name>
</gene>
<evidence type="ECO:0000256" key="2">
    <source>
        <dbReference type="ARBA" id="ARBA00022679"/>
    </source>
</evidence>
<keyword evidence="2 4" id="KW-0808">Transferase</keyword>
<keyword evidence="5" id="KW-1185">Reference proteome</keyword>
<dbReference type="InterPro" id="IPR003673">
    <property type="entry name" value="CoA-Trfase_fam_III"/>
</dbReference>
<sequence>MLEDVTVVEAGSRVSTMYGGRLLTDAGATVIRLEPRDGRRPSEEEPGYAAYLRYLNDGKRVVRLDAEEPYSGPQVRAAVGGAVPDPAQGPVVILCDDDVPGFRTLIAALRREFPRLVAVTVSDYGLDGPFAGNPATEFTLQAEAGITVLHPRGGRAPLATNIELGELTAGVSAALGTVTALLSVEVTEPGAAPTIDVDVSRFEALIALLQFPWLFTRLTPHTAYPIPQNTVPGVERAKDGWVCVVAITDPQWKAFKKLAGVPELDDPRFDLYGDRLHLGAEITPLVRRFTERHTVAELTELGVLHRVPVVPLTNPETVADLPPYAERNTFARHPEAGFRHPVPPFRITHSTAGAAVATDAGATPEQPLKGLRVVEFGTFQAGPMATAYLAGLGAEVIKVEAVNRPDVLRFTGNPLTVNRVWERSAAYLGANLDKRDVTLDLADPRGLDLAKRLIATADVVLENFTPRVLDDRGLDFAGMRELNPGLIVVRMPAWGLTGSWRDRPGFTFTAEAAAGLTEMAGYADGEPVLTGTVTDPFAAQLASFVMIAAIRRRRRTGQTVCFELALGDVAAQLSARPVVEASATGERRTRSGNRSGDAAPQGMYPCADDDWIAISVTTDQQWTALCGVLGRVEWAADQELATHEGRRSRHGQLDYHLARACATQAADRLATTLRAAGVPAAAMAIGTEFTEHPQLVHRDRSFMVQHPIAGSVRHLAPPMRFSHAPRLPEQRHAPLFGQDNHALLAELGCTAEEIQELTDTGLVGDSPYGIPYA</sequence>
<comment type="caution">
    <text evidence="4">The sequence shown here is derived from an EMBL/GenBank/DDBJ whole genome shotgun (WGS) entry which is preliminary data.</text>
</comment>
<dbReference type="PANTHER" id="PTHR48228:SF6">
    <property type="entry name" value="L-CARNITINE COA-TRANSFERASE"/>
    <property type="match status" value="1"/>
</dbReference>
<dbReference type="PANTHER" id="PTHR48228">
    <property type="entry name" value="SUCCINYL-COA--D-CITRAMALATE COA-TRANSFERASE"/>
    <property type="match status" value="1"/>
</dbReference>
<evidence type="ECO:0000313" key="4">
    <source>
        <dbReference type="EMBL" id="GGS20561.1"/>
    </source>
</evidence>
<reference evidence="4" key="2">
    <citation type="submission" date="2020-09" db="EMBL/GenBank/DDBJ databases">
        <authorList>
            <person name="Sun Q."/>
            <person name="Ohkuma M."/>
        </authorList>
    </citation>
    <scope>NUCLEOTIDE SEQUENCE</scope>
    <source>
        <strain evidence="4">JCM 4386</strain>
    </source>
</reference>
<evidence type="ECO:0000256" key="3">
    <source>
        <dbReference type="SAM" id="MobiDB-lite"/>
    </source>
</evidence>
<feature type="region of interest" description="Disordered" evidence="3">
    <location>
        <begin position="581"/>
        <end position="600"/>
    </location>
</feature>
<evidence type="ECO:0000256" key="1">
    <source>
        <dbReference type="ARBA" id="ARBA00008383"/>
    </source>
</evidence>
<name>A0A918L953_9ACTN</name>
<protein>
    <submittedName>
        <fullName evidence="4">CoA transferase</fullName>
    </submittedName>
</protein>
<accession>A0A918L953</accession>
<dbReference type="SUPFAM" id="SSF89796">
    <property type="entry name" value="CoA-transferase family III (CaiB/BaiF)"/>
    <property type="match status" value="2"/>
</dbReference>
<dbReference type="Pfam" id="PF02515">
    <property type="entry name" value="CoA_transf_3"/>
    <property type="match status" value="2"/>
</dbReference>
<dbReference type="InterPro" id="IPR023606">
    <property type="entry name" value="CoA-Trfase_III_dom_1_sf"/>
</dbReference>
<comment type="similarity">
    <text evidence="1">Belongs to the CoA-transferase III family.</text>
</comment>
<dbReference type="RefSeq" id="WP_190153320.1">
    <property type="nucleotide sequence ID" value="NZ_BMTL01000038.1"/>
</dbReference>
<dbReference type="Gene3D" id="3.40.50.10540">
    <property type="entry name" value="Crotonobetainyl-coa:carnitine coa-transferase, domain 1"/>
    <property type="match status" value="2"/>
</dbReference>
<organism evidence="4 5">
    <name type="scientific">Streptomyces humidus</name>
    <dbReference type="NCBI Taxonomy" id="52259"/>
    <lineage>
        <taxon>Bacteria</taxon>
        <taxon>Bacillati</taxon>
        <taxon>Actinomycetota</taxon>
        <taxon>Actinomycetes</taxon>
        <taxon>Kitasatosporales</taxon>
        <taxon>Streptomycetaceae</taxon>
        <taxon>Streptomyces</taxon>
    </lineage>
</organism>
<dbReference type="AlphaFoldDB" id="A0A918L953"/>
<dbReference type="EMBL" id="BMTL01000038">
    <property type="protein sequence ID" value="GGS20561.1"/>
    <property type="molecule type" value="Genomic_DNA"/>
</dbReference>
<dbReference type="Proteomes" id="UP000606194">
    <property type="component" value="Unassembled WGS sequence"/>
</dbReference>
<evidence type="ECO:0000313" key="5">
    <source>
        <dbReference type="Proteomes" id="UP000606194"/>
    </source>
</evidence>
<proteinExistence type="inferred from homology"/>
<dbReference type="InterPro" id="IPR044855">
    <property type="entry name" value="CoA-Trfase_III_dom3_sf"/>
</dbReference>
<reference evidence="4" key="1">
    <citation type="journal article" date="2014" name="Int. J. Syst. Evol. Microbiol.">
        <title>Complete genome sequence of Corynebacterium casei LMG S-19264T (=DSM 44701T), isolated from a smear-ripened cheese.</title>
        <authorList>
            <consortium name="US DOE Joint Genome Institute (JGI-PGF)"/>
            <person name="Walter F."/>
            <person name="Albersmeier A."/>
            <person name="Kalinowski J."/>
            <person name="Ruckert C."/>
        </authorList>
    </citation>
    <scope>NUCLEOTIDE SEQUENCE</scope>
    <source>
        <strain evidence="4">JCM 4386</strain>
    </source>
</reference>